<sequence length="293" mass="33385">MAFLKERIELAAEEAELMAESAFTRFPKYLKWSIALLILGLLPAFLITRYASQKYWENQYDRYLVIAKPAFENPKNLSVGNPLLIDSGRGVYSAMVEISNENFELALQSEPYEFKFYDNTGQFITSVSGNFFILPNQKKYLIVPRLENQTALSRTNFFLTGEQNWRKPLSITTVELISGIPNYYNQQNPLGFVAEGSVTNNSPFEIKEAKLIFLVYDTAGKLAAVNQRSEFALKPYERRSYKQLWPELSGLNANSVKVIVETNPLDPGNLTVPDMPNTPSSDLSRPKTDPYRY</sequence>
<evidence type="ECO:0000313" key="2">
    <source>
        <dbReference type="EMBL" id="PIR96267.1"/>
    </source>
</evidence>
<reference evidence="3" key="1">
    <citation type="submission" date="2017-09" db="EMBL/GenBank/DDBJ databases">
        <title>Depth-based differentiation of microbial function through sediment-hosted aquifers and enrichment of novel symbionts in the deep terrestrial subsurface.</title>
        <authorList>
            <person name="Probst A.J."/>
            <person name="Ladd B."/>
            <person name="Jarett J.K."/>
            <person name="Geller-Mcgrath D.E."/>
            <person name="Sieber C.M.K."/>
            <person name="Emerson J.B."/>
            <person name="Anantharaman K."/>
            <person name="Thomas B.C."/>
            <person name="Malmstrom R."/>
            <person name="Stieglmeier M."/>
            <person name="Klingl A."/>
            <person name="Woyke T."/>
            <person name="Ryan C.M."/>
            <person name="Banfield J.F."/>
        </authorList>
    </citation>
    <scope>NUCLEOTIDE SEQUENCE [LARGE SCALE GENOMIC DNA]</scope>
</reference>
<gene>
    <name evidence="2" type="ORF">COT92_02015</name>
</gene>
<feature type="region of interest" description="Disordered" evidence="1">
    <location>
        <begin position="267"/>
        <end position="293"/>
    </location>
</feature>
<dbReference type="AlphaFoldDB" id="A0A2H0VAX6"/>
<dbReference type="EMBL" id="PFAK01000033">
    <property type="protein sequence ID" value="PIR96267.1"/>
    <property type="molecule type" value="Genomic_DNA"/>
</dbReference>
<organism evidence="2 3">
    <name type="scientific">Candidatus Doudnabacteria bacterium CG10_big_fil_rev_8_21_14_0_10_42_18</name>
    <dbReference type="NCBI Taxonomy" id="1974552"/>
    <lineage>
        <taxon>Bacteria</taxon>
        <taxon>Candidatus Doudnaibacteriota</taxon>
    </lineage>
</organism>
<accession>A0A2H0VAX6</accession>
<feature type="compositionally biased region" description="Basic and acidic residues" evidence="1">
    <location>
        <begin position="284"/>
        <end position="293"/>
    </location>
</feature>
<dbReference type="Proteomes" id="UP000230922">
    <property type="component" value="Unassembled WGS sequence"/>
</dbReference>
<name>A0A2H0VAX6_9BACT</name>
<evidence type="ECO:0000256" key="1">
    <source>
        <dbReference type="SAM" id="MobiDB-lite"/>
    </source>
</evidence>
<proteinExistence type="predicted"/>
<comment type="caution">
    <text evidence="2">The sequence shown here is derived from an EMBL/GenBank/DDBJ whole genome shotgun (WGS) entry which is preliminary data.</text>
</comment>
<protein>
    <submittedName>
        <fullName evidence="2">Uncharacterized protein</fullName>
    </submittedName>
</protein>
<evidence type="ECO:0000313" key="3">
    <source>
        <dbReference type="Proteomes" id="UP000230922"/>
    </source>
</evidence>